<dbReference type="OMA" id="WMEEGTH"/>
<name>A8N5F7_COPC7</name>
<evidence type="ECO:0008006" key="4">
    <source>
        <dbReference type="Google" id="ProtNLM"/>
    </source>
</evidence>
<evidence type="ECO:0000313" key="2">
    <source>
        <dbReference type="EMBL" id="EAU91767.2"/>
    </source>
</evidence>
<dbReference type="HOGENOM" id="CLU_049916_0_0_1"/>
<dbReference type="OrthoDB" id="3252135at2759"/>
<dbReference type="GeneID" id="6006540"/>
<dbReference type="eggNOG" id="ENOG502SJGY">
    <property type="taxonomic scope" value="Eukaryota"/>
</dbReference>
<feature type="region of interest" description="Disordered" evidence="1">
    <location>
        <begin position="1"/>
        <end position="43"/>
    </location>
</feature>
<accession>A8N5F7</accession>
<evidence type="ECO:0000313" key="3">
    <source>
        <dbReference type="Proteomes" id="UP000001861"/>
    </source>
</evidence>
<keyword evidence="3" id="KW-1185">Reference proteome</keyword>
<gene>
    <name evidence="2" type="ORF">CC1G_04535</name>
</gene>
<dbReference type="RefSeq" id="XP_001830102.2">
    <property type="nucleotide sequence ID" value="XM_001830050.2"/>
</dbReference>
<dbReference type="InParanoid" id="A8N5F7"/>
<protein>
    <recommendedName>
        <fullName evidence="4">Arrestin-like N-terminal domain-containing protein</fullName>
    </recommendedName>
</protein>
<organism evidence="2 3">
    <name type="scientific">Coprinopsis cinerea (strain Okayama-7 / 130 / ATCC MYA-4618 / FGSC 9003)</name>
    <name type="common">Inky cap fungus</name>
    <name type="synonym">Hormographiella aspergillata</name>
    <dbReference type="NCBI Taxonomy" id="240176"/>
    <lineage>
        <taxon>Eukaryota</taxon>
        <taxon>Fungi</taxon>
        <taxon>Dikarya</taxon>
        <taxon>Basidiomycota</taxon>
        <taxon>Agaricomycotina</taxon>
        <taxon>Agaricomycetes</taxon>
        <taxon>Agaricomycetidae</taxon>
        <taxon>Agaricales</taxon>
        <taxon>Agaricineae</taxon>
        <taxon>Psathyrellaceae</taxon>
        <taxon>Coprinopsis</taxon>
    </lineage>
</organism>
<dbReference type="VEuPathDB" id="FungiDB:CC1G_04535"/>
<proteinExistence type="predicted"/>
<dbReference type="Proteomes" id="UP000001861">
    <property type="component" value="Unassembled WGS sequence"/>
</dbReference>
<reference evidence="2 3" key="1">
    <citation type="journal article" date="2010" name="Proc. Natl. Acad. Sci. U.S.A.">
        <title>Insights into evolution of multicellular fungi from the assembled chromosomes of the mushroom Coprinopsis cinerea (Coprinus cinereus).</title>
        <authorList>
            <person name="Stajich J.E."/>
            <person name="Wilke S.K."/>
            <person name="Ahren D."/>
            <person name="Au C.H."/>
            <person name="Birren B.W."/>
            <person name="Borodovsky M."/>
            <person name="Burns C."/>
            <person name="Canback B."/>
            <person name="Casselton L.A."/>
            <person name="Cheng C.K."/>
            <person name="Deng J."/>
            <person name="Dietrich F.S."/>
            <person name="Fargo D.C."/>
            <person name="Farman M.L."/>
            <person name="Gathman A.C."/>
            <person name="Goldberg J."/>
            <person name="Guigo R."/>
            <person name="Hoegger P.J."/>
            <person name="Hooker J.B."/>
            <person name="Huggins A."/>
            <person name="James T.Y."/>
            <person name="Kamada T."/>
            <person name="Kilaru S."/>
            <person name="Kodira C."/>
            <person name="Kues U."/>
            <person name="Kupfer D."/>
            <person name="Kwan H.S."/>
            <person name="Lomsadze A."/>
            <person name="Li W."/>
            <person name="Lilly W.W."/>
            <person name="Ma L.J."/>
            <person name="Mackey A.J."/>
            <person name="Manning G."/>
            <person name="Martin F."/>
            <person name="Muraguchi H."/>
            <person name="Natvig D.O."/>
            <person name="Palmerini H."/>
            <person name="Ramesh M.A."/>
            <person name="Rehmeyer C.J."/>
            <person name="Roe B.A."/>
            <person name="Shenoy N."/>
            <person name="Stanke M."/>
            <person name="Ter-Hovhannisyan V."/>
            <person name="Tunlid A."/>
            <person name="Velagapudi R."/>
            <person name="Vision T.J."/>
            <person name="Zeng Q."/>
            <person name="Zolan M.E."/>
            <person name="Pukkila P.J."/>
        </authorList>
    </citation>
    <scope>NUCLEOTIDE SEQUENCE [LARGE SCALE GENOMIC DNA]</scope>
    <source>
        <strain evidence="3">Okayama-7 / 130 / ATCC MYA-4618 / FGSC 9003</strain>
    </source>
</reference>
<evidence type="ECO:0000256" key="1">
    <source>
        <dbReference type="SAM" id="MobiDB-lite"/>
    </source>
</evidence>
<sequence length="437" mass="48613">MATSMLPEYPLPAGDPPAYTSSPLADERTVAHNPRPGSSRNQTGQYVKTWKQATLILKDQDENARFPVYSRGGLVDGEIGLTCPEGIIEVSAKLFGQMSVMAADCGSTGAVVVCDSRVLWTQEDPKDRCPSILPFAIRFPYTFTDPNGKTCKLPPSFETHYMGIPALFAKVVYTLTISITKTRRYALASWTSSRMFTAVLDYRPRTRPQRPIVMVDSIFDSIKPIPEEWQQHILTMEPRSDSGPGANAGGIECHFLIPSVQIYSITDSIPFHLQLCGSRESLNELLPPNSSLLDPRLAGDSKRKESLDLSPTGPHPIRVYLARQIHVEVNGRKRYRTYTVGTSQMWPVPPVITRDGVEHSNVGNEVSLDWQGELKCRTEAMTASFYAGLLMVKDFIVVGLAPYNIRSSFLLPVQLAYPVRLVTDSWVDQEVVHPQDL</sequence>
<dbReference type="EMBL" id="AACS02000003">
    <property type="protein sequence ID" value="EAU91767.2"/>
    <property type="molecule type" value="Genomic_DNA"/>
</dbReference>
<dbReference type="AlphaFoldDB" id="A8N5F7"/>
<dbReference type="KEGG" id="cci:CC1G_04535"/>
<comment type="caution">
    <text evidence="2">The sequence shown here is derived from an EMBL/GenBank/DDBJ whole genome shotgun (WGS) entry which is preliminary data.</text>
</comment>